<protein>
    <submittedName>
        <fullName evidence="3">Uncharacterized protein</fullName>
    </submittedName>
</protein>
<organism evidence="3 4">
    <name type="scientific">Aedes aegypti</name>
    <name type="common">Yellowfever mosquito</name>
    <name type="synonym">Culex aegypti</name>
    <dbReference type="NCBI Taxonomy" id="7159"/>
    <lineage>
        <taxon>Eukaryota</taxon>
        <taxon>Metazoa</taxon>
        <taxon>Ecdysozoa</taxon>
        <taxon>Arthropoda</taxon>
        <taxon>Hexapoda</taxon>
        <taxon>Insecta</taxon>
        <taxon>Pterygota</taxon>
        <taxon>Neoptera</taxon>
        <taxon>Endopterygota</taxon>
        <taxon>Diptera</taxon>
        <taxon>Nematocera</taxon>
        <taxon>Culicoidea</taxon>
        <taxon>Culicidae</taxon>
        <taxon>Culicinae</taxon>
        <taxon>Aedini</taxon>
        <taxon>Aedes</taxon>
        <taxon>Stegomyia</taxon>
    </lineage>
</organism>
<sequence length="446" mass="50193">MVFRCSMCGMGPRSTILLVGIISLIFSAGYVFFTLAGVLAHNCHLNMTTSPEEYGIYLYYLRHSECGPVNLTYLGIRDVPHDFEIIVPDVSAAAERTYIFCIIGLILFGVWFITSFFSLISICTSCIGRCCIAIGIYPYVITLFLVLIYTAVAFVFYLIDFIQSFDLDFVLSLLEIQNKKEVEPFLDRLDEILLVVPPLLMWLVAGIGVLFWFMFLTFAFVMLGVASRLWAENKPAPAYNRAMQQSRTVVPATAPVEMTEDSRVVHPGPTVAAVRYNDPARQPNEPLPYHQLPPSMVDVRRTIEPLKSGHEPVQHLQVSHVPLHDNNHNHLHEHSAPLRPSSNVNPYTDKRFSYMPGNPQPFSYLVGPPPHSSPRSSVNIPEVRSQLPWSYFPPVEEAAMPKRVTSTLTEHKEFPGQEISAPISKPGAIDDRSSDEGKWSGPEYRY</sequence>
<reference evidence="3 4" key="1">
    <citation type="submission" date="2017-06" db="EMBL/GenBank/DDBJ databases">
        <title>Aedes aegypti genome working group (AGWG) sequencing and assembly.</title>
        <authorList>
            <consortium name="Aedes aegypti Genome Working Group (AGWG)"/>
            <person name="Matthews B.J."/>
        </authorList>
    </citation>
    <scope>NUCLEOTIDE SEQUENCE [LARGE SCALE GENOMIC DNA]</scope>
    <source>
        <strain evidence="3 4">LVP_AGWG</strain>
    </source>
</reference>
<dbReference type="InParanoid" id="A0A6I8TN49"/>
<dbReference type="AlphaFoldDB" id="A0A6I8TN49"/>
<dbReference type="EnsemblMetazoa" id="AAEL012975-RE">
    <property type="protein sequence ID" value="AAEL012975-PE"/>
    <property type="gene ID" value="AAEL012975"/>
</dbReference>
<dbReference type="EnsemblMetazoa" id="AAEL012975-RC">
    <property type="protein sequence ID" value="AAEL012975-PC"/>
    <property type="gene ID" value="AAEL012975"/>
</dbReference>
<feature type="transmembrane region" description="Helical" evidence="2">
    <location>
        <begin position="136"/>
        <end position="159"/>
    </location>
</feature>
<keyword evidence="4" id="KW-1185">Reference proteome</keyword>
<keyword evidence="2" id="KW-0812">Transmembrane</keyword>
<feature type="compositionally biased region" description="Basic and acidic residues" evidence="1">
    <location>
        <begin position="428"/>
        <end position="446"/>
    </location>
</feature>
<keyword evidence="2" id="KW-1133">Transmembrane helix</keyword>
<evidence type="ECO:0000313" key="3">
    <source>
        <dbReference type="EnsemblMetazoa" id="AAEL012975-PC"/>
    </source>
</evidence>
<accession>A0A6I8TN49</accession>
<reference evidence="3" key="2">
    <citation type="submission" date="2020-05" db="UniProtKB">
        <authorList>
            <consortium name="EnsemblMetazoa"/>
        </authorList>
    </citation>
    <scope>IDENTIFICATION</scope>
    <source>
        <strain evidence="3">LVP_AGWG</strain>
    </source>
</reference>
<feature type="compositionally biased region" description="Basic and acidic residues" evidence="1">
    <location>
        <begin position="327"/>
        <end position="336"/>
    </location>
</feature>
<feature type="transmembrane region" description="Helical" evidence="2">
    <location>
        <begin position="199"/>
        <end position="225"/>
    </location>
</feature>
<evidence type="ECO:0000256" key="1">
    <source>
        <dbReference type="SAM" id="MobiDB-lite"/>
    </source>
</evidence>
<feature type="transmembrane region" description="Helical" evidence="2">
    <location>
        <begin position="97"/>
        <end position="124"/>
    </location>
</feature>
<evidence type="ECO:0000313" key="4">
    <source>
        <dbReference type="Proteomes" id="UP000008820"/>
    </source>
</evidence>
<dbReference type="Proteomes" id="UP000008820">
    <property type="component" value="Chromosome 2"/>
</dbReference>
<proteinExistence type="predicted"/>
<dbReference type="OrthoDB" id="7967436at2759"/>
<name>A0A6I8TN49_AEDAE</name>
<feature type="region of interest" description="Disordered" evidence="1">
    <location>
        <begin position="406"/>
        <end position="446"/>
    </location>
</feature>
<feature type="region of interest" description="Disordered" evidence="1">
    <location>
        <begin position="327"/>
        <end position="350"/>
    </location>
</feature>
<feature type="transmembrane region" description="Helical" evidence="2">
    <location>
        <begin position="16"/>
        <end position="40"/>
    </location>
</feature>
<keyword evidence="2" id="KW-0472">Membrane</keyword>
<gene>
    <name evidence="3" type="primary">5577078</name>
</gene>
<evidence type="ECO:0000256" key="2">
    <source>
        <dbReference type="SAM" id="Phobius"/>
    </source>
</evidence>